<gene>
    <name evidence="4" type="ORF">GCA01S_003_00120</name>
</gene>
<evidence type="ECO:0000256" key="1">
    <source>
        <dbReference type="ARBA" id="ARBA00006464"/>
    </source>
</evidence>
<dbReference type="PANTHER" id="PTHR30576">
    <property type="entry name" value="COLANIC BIOSYNTHESIS UDP-GLUCOSE LIPID CARRIER TRANSFERASE"/>
    <property type="match status" value="1"/>
</dbReference>
<evidence type="ECO:0000313" key="4">
    <source>
        <dbReference type="EMBL" id="GAJ38345.1"/>
    </source>
</evidence>
<dbReference type="AlphaFoldDB" id="A0A023DAF6"/>
<feature type="domain" description="Bacterial sugar transferase" evidence="3">
    <location>
        <begin position="7"/>
        <end position="188"/>
    </location>
</feature>
<dbReference type="Pfam" id="PF02397">
    <property type="entry name" value="Bac_transf"/>
    <property type="match status" value="1"/>
</dbReference>
<evidence type="ECO:0000313" key="5">
    <source>
        <dbReference type="Proteomes" id="UP000023561"/>
    </source>
</evidence>
<keyword evidence="2" id="KW-0812">Transmembrane</keyword>
<keyword evidence="2" id="KW-1133">Transmembrane helix</keyword>
<feature type="transmembrane region" description="Helical" evidence="2">
    <location>
        <begin position="12"/>
        <end position="33"/>
    </location>
</feature>
<evidence type="ECO:0000259" key="3">
    <source>
        <dbReference type="Pfam" id="PF02397"/>
    </source>
</evidence>
<sequence>MYQKFFKRLLDILFSIVALPFFLILWLLVGIAIKLDDGGPVFYCGERLGRNLKKFKMYKFRSMVVNAPDLRNEDGSTFNSSDDIRLTRVGKVIRKLSIDEVPQILNVLKGDMSFVGPRPSPCGNVHLYSKEYLKKFTVRPGITGYTQAFFRNSISVKEKQKADLYYVENISFILDLKIIFKTVFTVLQRKGLYTNEDNRMAK</sequence>
<dbReference type="RefSeq" id="WP_042406648.1">
    <property type="nucleotide sequence ID" value="NZ_BAWO01000003.1"/>
</dbReference>
<comment type="caution">
    <text evidence="4">The sequence shown here is derived from an EMBL/GenBank/DDBJ whole genome shotgun (WGS) entry which is preliminary data.</text>
</comment>
<proteinExistence type="inferred from homology"/>
<dbReference type="PANTHER" id="PTHR30576:SF0">
    <property type="entry name" value="UNDECAPRENYL-PHOSPHATE N-ACETYLGALACTOSAMINYL 1-PHOSPHATE TRANSFERASE-RELATED"/>
    <property type="match status" value="1"/>
</dbReference>
<name>A0A023DAF6_9BACL</name>
<reference evidence="4 5" key="1">
    <citation type="submission" date="2014-04" db="EMBL/GenBank/DDBJ databases">
        <title>Whole genome shotgun sequence of Geobacillus caldoxylosilyticus NBRC 107762.</title>
        <authorList>
            <person name="Hosoyama A."/>
            <person name="Hosoyama Y."/>
            <person name="Katano-Makiyama Y."/>
            <person name="Tsuchikane K."/>
            <person name="Ohji S."/>
            <person name="Ichikawa N."/>
            <person name="Yamazoe A."/>
            <person name="Fujita N."/>
        </authorList>
    </citation>
    <scope>NUCLEOTIDE SEQUENCE [LARGE SCALE GENOMIC DNA]</scope>
    <source>
        <strain evidence="4 5">NBRC 107762</strain>
    </source>
</reference>
<dbReference type="EMBL" id="BAWO01000003">
    <property type="protein sequence ID" value="GAJ38345.1"/>
    <property type="molecule type" value="Genomic_DNA"/>
</dbReference>
<keyword evidence="4" id="KW-0808">Transferase</keyword>
<accession>A0A023DAF6</accession>
<evidence type="ECO:0000256" key="2">
    <source>
        <dbReference type="SAM" id="Phobius"/>
    </source>
</evidence>
<keyword evidence="5" id="KW-1185">Reference proteome</keyword>
<dbReference type="GO" id="GO:0016780">
    <property type="term" value="F:phosphotransferase activity, for other substituted phosphate groups"/>
    <property type="evidence" value="ECO:0007669"/>
    <property type="project" value="TreeGrafter"/>
</dbReference>
<dbReference type="Proteomes" id="UP000023561">
    <property type="component" value="Unassembled WGS sequence"/>
</dbReference>
<keyword evidence="2" id="KW-0472">Membrane</keyword>
<protein>
    <submittedName>
        <fullName evidence="4">Putative glycosyltransferase</fullName>
    </submittedName>
</protein>
<comment type="similarity">
    <text evidence="1">Belongs to the bacterial sugar transferase family.</text>
</comment>
<organism evidence="4 5">
    <name type="scientific">Parageobacillus caldoxylosilyticus NBRC 107762</name>
    <dbReference type="NCBI Taxonomy" id="1220594"/>
    <lineage>
        <taxon>Bacteria</taxon>
        <taxon>Bacillati</taxon>
        <taxon>Bacillota</taxon>
        <taxon>Bacilli</taxon>
        <taxon>Bacillales</taxon>
        <taxon>Anoxybacillaceae</taxon>
        <taxon>Saccharococcus</taxon>
    </lineage>
</organism>
<dbReference type="InterPro" id="IPR003362">
    <property type="entry name" value="Bact_transf"/>
</dbReference>
<dbReference type="OrthoDB" id="9808602at2"/>